<dbReference type="GO" id="GO:0005856">
    <property type="term" value="C:cytoskeleton"/>
    <property type="evidence" value="ECO:0007669"/>
    <property type="project" value="UniProtKB-SubCell"/>
</dbReference>
<feature type="compositionally biased region" description="Basic residues" evidence="7">
    <location>
        <begin position="354"/>
        <end position="363"/>
    </location>
</feature>
<feature type="compositionally biased region" description="Acidic residues" evidence="7">
    <location>
        <begin position="575"/>
        <end position="589"/>
    </location>
</feature>
<feature type="region of interest" description="Disordered" evidence="7">
    <location>
        <begin position="1369"/>
        <end position="1403"/>
    </location>
</feature>
<dbReference type="Pfam" id="PF18382">
    <property type="entry name" value="Formin_GBD_N"/>
    <property type="match status" value="1"/>
</dbReference>
<dbReference type="GO" id="GO:0055003">
    <property type="term" value="P:cardiac myofibril assembly"/>
    <property type="evidence" value="ECO:0007669"/>
    <property type="project" value="TreeGrafter"/>
</dbReference>
<dbReference type="InterPro" id="IPR056771">
    <property type="entry name" value="FH3_FHOD1-3-like"/>
</dbReference>
<protein>
    <submittedName>
        <fullName evidence="11">Formin homology 2 domain containing 3</fullName>
    </submittedName>
</protein>
<dbReference type="FunFam" id="1.20.58.2220:FF:000004">
    <property type="entry name" value="Formin homology 2 domain-containing 3"/>
    <property type="match status" value="1"/>
</dbReference>
<keyword evidence="3" id="KW-0597">Phosphoprotein</keyword>
<evidence type="ECO:0000256" key="4">
    <source>
        <dbReference type="ARBA" id="ARBA00023203"/>
    </source>
</evidence>
<organism evidence="11 12">
    <name type="scientific">Catharus ustulatus</name>
    <name type="common">Russet-backed thrush</name>
    <name type="synonym">Hylocichla ustulatus</name>
    <dbReference type="NCBI Taxonomy" id="91951"/>
    <lineage>
        <taxon>Eukaryota</taxon>
        <taxon>Metazoa</taxon>
        <taxon>Chordata</taxon>
        <taxon>Craniata</taxon>
        <taxon>Vertebrata</taxon>
        <taxon>Euteleostomi</taxon>
        <taxon>Archelosauria</taxon>
        <taxon>Archosauria</taxon>
        <taxon>Dinosauria</taxon>
        <taxon>Saurischia</taxon>
        <taxon>Theropoda</taxon>
        <taxon>Coelurosauria</taxon>
        <taxon>Aves</taxon>
        <taxon>Neognathae</taxon>
        <taxon>Neoaves</taxon>
        <taxon>Telluraves</taxon>
        <taxon>Australaves</taxon>
        <taxon>Passeriformes</taxon>
        <taxon>Turdidae</taxon>
        <taxon>Catharus</taxon>
    </lineage>
</organism>
<feature type="compositionally biased region" description="Basic and acidic residues" evidence="7">
    <location>
        <begin position="594"/>
        <end position="608"/>
    </location>
</feature>
<dbReference type="Proteomes" id="UP000694563">
    <property type="component" value="Chromosome 1"/>
</dbReference>
<dbReference type="GO" id="GO:0030866">
    <property type="term" value="P:cortical actin cytoskeleton organization"/>
    <property type="evidence" value="ECO:0007669"/>
    <property type="project" value="TreeGrafter"/>
</dbReference>
<dbReference type="Pfam" id="PF24959">
    <property type="entry name" value="FH3_FHOD1-3"/>
    <property type="match status" value="1"/>
</dbReference>
<sequence>MATLVCRVQLLDDTDPFNSTNFPEPTRPPLYTFREDIPLATQLAGVHRLLRAPQKLDDCTLQLSHNGTYLDLESTLAEQRDELEGFQEDAGRGKKHSIILRTQLSVRVHACIEKLYNSNGRELRRALFSLKQIFQDDKDLVHEFVVAEGLTCLIKVGAEADQNYQNYILRALGQIMLYVDGMNGVINHNETIQWLYTLIGSKFRLVVKTALKLLLVFVEYTESNAPLLIQAVSTVDEKRGAKPWSNIMEILEEKDGVDTELLVYAMTLVNKTLSGLPDQDSFYDVVDCLEELGIEAISQRHLNKKGTDLDLVEQFNIYEVTLRHEDGDESAEPPPSGRKDRRRASLGAGERRGLERRRSRRHSAQNLKSTLSAPASPCGQGSFVLSHGQRVEELSERPALGGLLTSSFRQHQESLAAERERRRQEREERLQRIEREERNKFNRDYLDKREELRQAREERYKYLEKLAAEEYEKELKSRSVSRGRSELSLNLRSPSAPSSPVPKCISPASIESQEELKTPSIPCGTPQPSEVSASEPEPETETEPEPEPEPEQEAEAEAKQGTETPKEVEATEVGPESEVEQGPEREPEESAILSEKERQNEEVNEKDNCSASSISSASSTLEREEREDKLTSDNETGPWSQTIQDAGVNEQCSNILNNKRFMLDMLYAHNKKPKDEEEKELEAKEEKKETEESEESLTSLASRISILQATKQAKDESVKKMEIGNLDNQGSVKAFAEKFNNGELAKGTAVPEDEISEQVPEKTPAQTKKESDYIWDQLMANPRELKIKDMDFTDLGEEDDVDVLDMDMGPGDSLVPPPPPPPSFLGLPPPPPPPLFGCPPPPPPSANLLAPPPLFSSPQGLGSPQVSRGQPAFIKKKKTIRLFWNEVRPFEWQCKNNKRCREFLWSKLEPIKVDTSKLEHLFESKSKELPVTKKTAADGKRQEIIVLDSKRSNAINIGLTVLPPPRTIKTAILNFDEYALNKEGIEKILTMIPTEEEKQKIQEAQLANPDVPLGSAEQFLLTLSSISELSARLQLWAFKMDYEIVEKEVAEPLLDLKEGMDQLEHNKTLGFILSTLLAIGNFLNGTNAKAFELSYLEKVPEVKDTVHKQSLLHHVCTMVVEKFPDSTDLYSEIGAITRSAKVDFEQLQENLCQMERRCKASWDHLKAIAKHEMKPSLKQKMSEFLKDCAERIIILKIVHRRIINRFHSFLLFMGHPPYAIREVNINKFCKIISEFALEYRTTRERVLQQKQKRANHRERNKTRGKMITDWQTDEEDDVESGKFSSSSPPCQSQPQGLQYAEDAAEHENMKAVLKTCSVAGDNTMALGVRTRSRASRGRIGSWNAGNDDSPNATDDAADEIMDRIVKSATQVPSQRAVPRERKRSRANRKSLRRTLKSGLTPEEAKALGLISTSEMQV</sequence>
<dbReference type="Gene3D" id="1.25.10.10">
    <property type="entry name" value="Leucine-rich Repeat Variant"/>
    <property type="match status" value="1"/>
</dbReference>
<evidence type="ECO:0000256" key="1">
    <source>
        <dbReference type="ARBA" id="ARBA00004245"/>
    </source>
</evidence>
<dbReference type="Pfam" id="PF02181">
    <property type="entry name" value="FH2"/>
    <property type="match status" value="1"/>
</dbReference>
<comment type="subcellular location">
    <subcellularLocation>
        <location evidence="1">Cytoplasm</location>
        <location evidence="1">Cytoskeleton</location>
    </subcellularLocation>
</comment>
<name>A0A8C3UPI7_CATUS</name>
<dbReference type="FunFam" id="1.25.10.10:FF:000056">
    <property type="entry name" value="FH1/FH2 domain-containing protein 3 isoform X1"/>
    <property type="match status" value="1"/>
</dbReference>
<dbReference type="InterPro" id="IPR042201">
    <property type="entry name" value="FH2_Formin_sf"/>
</dbReference>
<feature type="compositionally biased region" description="Polar residues" evidence="7">
    <location>
        <begin position="1343"/>
        <end position="1352"/>
    </location>
</feature>
<comment type="similarity">
    <text evidence="6">Belongs to the formin homology family.</text>
</comment>
<dbReference type="PROSITE" id="PS51231">
    <property type="entry name" value="DAD"/>
    <property type="match status" value="1"/>
</dbReference>
<feature type="region of interest" description="Disordered" evidence="7">
    <location>
        <begin position="670"/>
        <end position="699"/>
    </location>
</feature>
<feature type="compositionally biased region" description="Low complexity" evidence="7">
    <location>
        <begin position="610"/>
        <end position="619"/>
    </location>
</feature>
<feature type="region of interest" description="Disordered" evidence="7">
    <location>
        <begin position="402"/>
        <end position="424"/>
    </location>
</feature>
<dbReference type="SUPFAM" id="SSF48371">
    <property type="entry name" value="ARM repeat"/>
    <property type="match status" value="1"/>
</dbReference>
<dbReference type="PROSITE" id="PS51232">
    <property type="entry name" value="GBD_FH3"/>
    <property type="match status" value="1"/>
</dbReference>
<keyword evidence="2" id="KW-0963">Cytoplasm</keyword>
<evidence type="ECO:0000256" key="7">
    <source>
        <dbReference type="SAM" id="MobiDB-lite"/>
    </source>
</evidence>
<dbReference type="Ensembl" id="ENSCUST00005015595.1">
    <property type="protein sequence ID" value="ENSCUSP00005015011.1"/>
    <property type="gene ID" value="ENSCUSG00005009504.1"/>
</dbReference>
<keyword evidence="4" id="KW-0009">Actin-binding</keyword>
<feature type="compositionally biased region" description="Basic and acidic residues" evidence="7">
    <location>
        <begin position="621"/>
        <end position="632"/>
    </location>
</feature>
<evidence type="ECO:0000259" key="10">
    <source>
        <dbReference type="PROSITE" id="PS51444"/>
    </source>
</evidence>
<evidence type="ECO:0000313" key="12">
    <source>
        <dbReference type="Proteomes" id="UP000694563"/>
    </source>
</evidence>
<accession>A0A8C3UPI7</accession>
<feature type="compositionally biased region" description="Pro residues" evidence="7">
    <location>
        <begin position="815"/>
        <end position="830"/>
    </location>
</feature>
<feature type="domain" description="FH2" evidence="10">
    <location>
        <begin position="869"/>
        <end position="1265"/>
    </location>
</feature>
<feature type="compositionally biased region" description="Basic and acidic residues" evidence="7">
    <location>
        <begin position="673"/>
        <end position="690"/>
    </location>
</feature>
<feature type="compositionally biased region" description="Basic and acidic residues" evidence="7">
    <location>
        <begin position="556"/>
        <end position="569"/>
    </location>
</feature>
<keyword evidence="5" id="KW-0206">Cytoskeleton</keyword>
<evidence type="ECO:0000259" key="8">
    <source>
        <dbReference type="PROSITE" id="PS51231"/>
    </source>
</evidence>
<evidence type="ECO:0000256" key="6">
    <source>
        <dbReference type="ARBA" id="ARBA00023449"/>
    </source>
</evidence>
<feature type="region of interest" description="Disordered" evidence="7">
    <location>
        <begin position="807"/>
        <end position="830"/>
    </location>
</feature>
<feature type="compositionally biased region" description="Basic and acidic residues" evidence="7">
    <location>
        <begin position="410"/>
        <end position="424"/>
    </location>
</feature>
<evidence type="ECO:0000256" key="5">
    <source>
        <dbReference type="ARBA" id="ARBA00023212"/>
    </source>
</evidence>
<dbReference type="InterPro" id="IPR014768">
    <property type="entry name" value="GBD/FH3_dom"/>
</dbReference>
<feature type="domain" description="GBD/FH3" evidence="9">
    <location>
        <begin position="18"/>
        <end position="431"/>
    </location>
</feature>
<feature type="region of interest" description="Disordered" evidence="7">
    <location>
        <begin position="323"/>
        <end position="383"/>
    </location>
</feature>
<dbReference type="GO" id="GO:0005737">
    <property type="term" value="C:cytoplasm"/>
    <property type="evidence" value="ECO:0007669"/>
    <property type="project" value="TreeGrafter"/>
</dbReference>
<dbReference type="InterPro" id="IPR015425">
    <property type="entry name" value="FH2_Formin"/>
</dbReference>
<dbReference type="SUPFAM" id="SSF101447">
    <property type="entry name" value="Formin homology 2 domain (FH2 domain)"/>
    <property type="match status" value="1"/>
</dbReference>
<dbReference type="InterPro" id="IPR014767">
    <property type="entry name" value="DAD_dom"/>
</dbReference>
<dbReference type="PANTHER" id="PTHR45920">
    <property type="entry name" value="FORMIN HOMOLOGY 2 DOMAIN CONTAINING, ISOFORM I"/>
    <property type="match status" value="1"/>
</dbReference>
<dbReference type="Gene3D" id="1.20.58.2220">
    <property type="entry name" value="Formin, FH2 domain"/>
    <property type="match status" value="1"/>
</dbReference>
<feature type="compositionally biased region" description="Basic residues" evidence="7">
    <location>
        <begin position="1250"/>
        <end position="1264"/>
    </location>
</feature>
<keyword evidence="12" id="KW-1185">Reference proteome</keyword>
<dbReference type="SMART" id="SM00498">
    <property type="entry name" value="FH2"/>
    <property type="match status" value="1"/>
</dbReference>
<feature type="compositionally biased region" description="Acidic residues" evidence="7">
    <location>
        <begin position="536"/>
        <end position="555"/>
    </location>
</feature>
<reference evidence="11" key="3">
    <citation type="submission" date="2025-09" db="UniProtKB">
        <authorList>
            <consortium name="Ensembl"/>
        </authorList>
    </citation>
    <scope>IDENTIFICATION</scope>
</reference>
<proteinExistence type="inferred from homology"/>
<gene>
    <name evidence="11" type="primary">FHOD3</name>
</gene>
<feature type="region of interest" description="Disordered" evidence="7">
    <location>
        <begin position="471"/>
        <end position="648"/>
    </location>
</feature>
<evidence type="ECO:0000256" key="2">
    <source>
        <dbReference type="ARBA" id="ARBA00022490"/>
    </source>
</evidence>
<feature type="domain" description="DAD" evidence="8">
    <location>
        <begin position="1354"/>
        <end position="1386"/>
    </location>
</feature>
<dbReference type="GO" id="GO:0051015">
    <property type="term" value="F:actin filament binding"/>
    <property type="evidence" value="ECO:0007669"/>
    <property type="project" value="TreeGrafter"/>
</dbReference>
<feature type="region of interest" description="Disordered" evidence="7">
    <location>
        <begin position="1330"/>
        <end position="1354"/>
    </location>
</feature>
<feature type="compositionally biased region" description="Low complexity" evidence="7">
    <location>
        <begin position="1284"/>
        <end position="1295"/>
    </location>
</feature>
<feature type="compositionally biased region" description="Basic residues" evidence="7">
    <location>
        <begin position="1380"/>
        <end position="1395"/>
    </location>
</feature>
<dbReference type="PROSITE" id="PS51444">
    <property type="entry name" value="FH2"/>
    <property type="match status" value="1"/>
</dbReference>
<evidence type="ECO:0000256" key="3">
    <source>
        <dbReference type="ARBA" id="ARBA00022553"/>
    </source>
</evidence>
<feature type="region of interest" description="Disordered" evidence="7">
    <location>
        <begin position="746"/>
        <end position="771"/>
    </location>
</feature>
<dbReference type="PANTHER" id="PTHR45920:SF3">
    <property type="entry name" value="FH1_FH2 DOMAIN-CONTAINING PROTEIN 3"/>
    <property type="match status" value="1"/>
</dbReference>
<feature type="compositionally biased region" description="Polar residues" evidence="7">
    <location>
        <begin position="633"/>
        <end position="648"/>
    </location>
</feature>
<dbReference type="GO" id="GO:0045214">
    <property type="term" value="P:sarcomere organization"/>
    <property type="evidence" value="ECO:0007669"/>
    <property type="project" value="TreeGrafter"/>
</dbReference>
<dbReference type="InterPro" id="IPR041387">
    <property type="entry name" value="FHOD1_GBD_N"/>
</dbReference>
<feature type="compositionally biased region" description="Low complexity" evidence="7">
    <location>
        <begin position="526"/>
        <end position="535"/>
    </location>
</feature>
<reference evidence="11" key="2">
    <citation type="submission" date="2025-08" db="UniProtKB">
        <authorList>
            <consortium name="Ensembl"/>
        </authorList>
    </citation>
    <scope>IDENTIFICATION</scope>
</reference>
<evidence type="ECO:0000259" key="9">
    <source>
        <dbReference type="PROSITE" id="PS51232"/>
    </source>
</evidence>
<dbReference type="InterPro" id="IPR011989">
    <property type="entry name" value="ARM-like"/>
</dbReference>
<reference evidence="11" key="1">
    <citation type="submission" date="2020-10" db="EMBL/GenBank/DDBJ databases">
        <title>Catharus ustulatus (Swainson's thrush) genome, bCatUst1, primary haplotype v2.</title>
        <authorList>
            <person name="Delmore K."/>
            <person name="Vafadar M."/>
            <person name="Formenti G."/>
            <person name="Chow W."/>
            <person name="Pelan S."/>
            <person name="Howe K."/>
            <person name="Rhie A."/>
            <person name="Mountcastle J."/>
            <person name="Haase B."/>
            <person name="Fedrigo O."/>
            <person name="Jarvis E.D."/>
        </authorList>
    </citation>
    <scope>NUCLEOTIDE SEQUENCE [LARGE SCALE GENOMIC DNA]</scope>
</reference>
<feature type="compositionally biased region" description="Polar residues" evidence="7">
    <location>
        <begin position="478"/>
        <end position="498"/>
    </location>
</feature>
<feature type="region of interest" description="Disordered" evidence="7">
    <location>
        <begin position="1249"/>
        <end position="1302"/>
    </location>
</feature>
<dbReference type="InterPro" id="IPR016024">
    <property type="entry name" value="ARM-type_fold"/>
</dbReference>
<evidence type="ECO:0000313" key="11">
    <source>
        <dbReference type="Ensembl" id="ENSCUSP00005015011.1"/>
    </source>
</evidence>